<evidence type="ECO:0000313" key="1">
    <source>
        <dbReference type="EMBL" id="MBG0837438.1"/>
    </source>
</evidence>
<dbReference type="RefSeq" id="WP_196476472.1">
    <property type="nucleotide sequence ID" value="NZ_JACFYX020000009.1"/>
</dbReference>
<proteinExistence type="predicted"/>
<dbReference type="AlphaFoldDB" id="A0A931D7F1"/>
<dbReference type="EMBL" id="JACFYX010000022">
    <property type="protein sequence ID" value="MBG0837438.1"/>
    <property type="molecule type" value="Genomic_DNA"/>
</dbReference>
<accession>A0A931D7F1</accession>
<protein>
    <submittedName>
        <fullName evidence="1">Uncharacterized protein</fullName>
    </submittedName>
</protein>
<dbReference type="Proteomes" id="UP000596932">
    <property type="component" value="Unassembled WGS sequence"/>
</dbReference>
<comment type="caution">
    <text evidence="1">The sequence shown here is derived from an EMBL/GenBank/DDBJ whole genome shotgun (WGS) entry which is preliminary data.</text>
</comment>
<gene>
    <name evidence="1" type="ORF">H3221_20175</name>
</gene>
<sequence length="227" mass="25576">MISLKRYEQCVAIANDESRDLRVRLLALRMAMRVCSALGTMRGLEMAQARRMLRGHRFTKHRLATLENAYREFRDFLKESLEHSGRWLIATGPALEELGFSTLCDLLSVNPVHRVQIKGQIDDHGDADTLIGYLLWDGGCYEDSAEHLSGRRKRWSTGPLTRAKTAAFHRALLDHPHILKQAFAPGGPFYGVPSYTIQPDGSMKRNAPALVVHSRDGGQRIVERSGR</sequence>
<organism evidence="1 2">
    <name type="scientific">Pseudomonas chaetocerotis</name>
    <dbReference type="NCBI Taxonomy" id="2758695"/>
    <lineage>
        <taxon>Bacteria</taxon>
        <taxon>Pseudomonadati</taxon>
        <taxon>Pseudomonadota</taxon>
        <taxon>Gammaproteobacteria</taxon>
        <taxon>Pseudomonadales</taxon>
        <taxon>Pseudomonadaceae</taxon>
        <taxon>Pseudomonas</taxon>
    </lineage>
</organism>
<reference evidence="1" key="1">
    <citation type="submission" date="2020-07" db="EMBL/GenBank/DDBJ databases">
        <title>Pseudomonas chaetoceroseae sp. nov., a new member of the Pseudomonas oleovorans group isolated from a culture of Chaetoceros calcitrans.</title>
        <authorList>
            <person name="Girard L."/>
            <person name="Lood C."/>
            <person name="De Mot R."/>
            <person name="Baudart J."/>
        </authorList>
    </citation>
    <scope>NUCLEOTIDE SEQUENCE</scope>
    <source>
        <strain evidence="1">536</strain>
    </source>
</reference>
<name>A0A931D7F1_9PSED</name>
<evidence type="ECO:0000313" key="2">
    <source>
        <dbReference type="Proteomes" id="UP000596932"/>
    </source>
</evidence>
<keyword evidence="2" id="KW-1185">Reference proteome</keyword>